<evidence type="ECO:0000256" key="2">
    <source>
        <dbReference type="ARBA" id="ARBA00022801"/>
    </source>
</evidence>
<dbReference type="EMBL" id="BSEV01000005">
    <property type="protein sequence ID" value="GLK09424.1"/>
    <property type="molecule type" value="Genomic_DNA"/>
</dbReference>
<evidence type="ECO:0000256" key="1">
    <source>
        <dbReference type="ARBA" id="ARBA00005336"/>
    </source>
</evidence>
<evidence type="ECO:0000256" key="3">
    <source>
        <dbReference type="ARBA" id="ARBA00023295"/>
    </source>
</evidence>
<dbReference type="Gene3D" id="3.20.20.300">
    <property type="entry name" value="Glycoside hydrolase, family 3, N-terminal domain"/>
    <property type="match status" value="1"/>
</dbReference>
<dbReference type="Pfam" id="PF00933">
    <property type="entry name" value="Glyco_hydro_3"/>
    <property type="match status" value="1"/>
</dbReference>
<keyword evidence="3" id="KW-0326">Glycosidase</keyword>
<reference evidence="5" key="1">
    <citation type="journal article" date="2014" name="Int. J. Syst. Evol. Microbiol.">
        <title>Complete genome sequence of Corynebacterium casei LMG S-19264T (=DSM 44701T), isolated from a smear-ripened cheese.</title>
        <authorList>
            <consortium name="US DOE Joint Genome Institute (JGI-PGF)"/>
            <person name="Walter F."/>
            <person name="Albersmeier A."/>
            <person name="Kalinowski J."/>
            <person name="Ruckert C."/>
        </authorList>
    </citation>
    <scope>NUCLEOTIDE SEQUENCE</scope>
    <source>
        <strain evidence="5">VKM Ac-2007</strain>
    </source>
</reference>
<feature type="domain" description="Glycoside hydrolase family 3 N-terminal" evidence="4">
    <location>
        <begin position="41"/>
        <end position="334"/>
    </location>
</feature>
<dbReference type="InterPro" id="IPR001764">
    <property type="entry name" value="Glyco_hydro_3_N"/>
</dbReference>
<keyword evidence="2 5" id="KW-0378">Hydrolase</keyword>
<proteinExistence type="inferred from homology"/>
<dbReference type="InterPro" id="IPR017853">
    <property type="entry name" value="GH"/>
</dbReference>
<gene>
    <name evidence="5" type="ORF">GCM10017600_28300</name>
</gene>
<dbReference type="InterPro" id="IPR050226">
    <property type="entry name" value="NagZ_Beta-hexosaminidase"/>
</dbReference>
<dbReference type="GO" id="GO:0009254">
    <property type="term" value="P:peptidoglycan turnover"/>
    <property type="evidence" value="ECO:0007669"/>
    <property type="project" value="TreeGrafter"/>
</dbReference>
<evidence type="ECO:0000313" key="6">
    <source>
        <dbReference type="Proteomes" id="UP001143474"/>
    </source>
</evidence>
<comment type="similarity">
    <text evidence="1">Belongs to the glycosyl hydrolase 3 family.</text>
</comment>
<reference evidence="5" key="2">
    <citation type="submission" date="2023-01" db="EMBL/GenBank/DDBJ databases">
        <authorList>
            <person name="Sun Q."/>
            <person name="Evtushenko L."/>
        </authorList>
    </citation>
    <scope>NUCLEOTIDE SEQUENCE</scope>
    <source>
        <strain evidence="5">VKM Ac-2007</strain>
    </source>
</reference>
<dbReference type="PANTHER" id="PTHR30480:SF16">
    <property type="entry name" value="GLYCOSIDE HYDROLASE FAMILY 3 DOMAIN PROTEIN"/>
    <property type="match status" value="1"/>
</dbReference>
<dbReference type="Proteomes" id="UP001143474">
    <property type="component" value="Unassembled WGS sequence"/>
</dbReference>
<name>A0A9W6I1R7_9ACTN</name>
<accession>A0A9W6I1R7</accession>
<dbReference type="InterPro" id="IPR036962">
    <property type="entry name" value="Glyco_hydro_3_N_sf"/>
</dbReference>
<dbReference type="PRINTS" id="PR00133">
    <property type="entry name" value="GLHYDRLASE3"/>
</dbReference>
<evidence type="ECO:0000313" key="5">
    <source>
        <dbReference type="EMBL" id="GLK09424.1"/>
    </source>
</evidence>
<dbReference type="GO" id="GO:0005975">
    <property type="term" value="P:carbohydrate metabolic process"/>
    <property type="evidence" value="ECO:0007669"/>
    <property type="project" value="InterPro"/>
</dbReference>
<dbReference type="SUPFAM" id="SSF51445">
    <property type="entry name" value="(Trans)glycosidases"/>
    <property type="match status" value="1"/>
</dbReference>
<dbReference type="GO" id="GO:0004553">
    <property type="term" value="F:hydrolase activity, hydrolyzing O-glycosyl compounds"/>
    <property type="evidence" value="ECO:0007669"/>
    <property type="project" value="InterPro"/>
</dbReference>
<dbReference type="AlphaFoldDB" id="A0A9W6I1R7"/>
<sequence length="516" mass="52654">MIVRGGLSGASPELAGLADTVLQPGFVGVEVPDWLRRRLAEGLGGVALYSRNLVDSAQVRALTAALRAENPDVVIATDEEGGDVTRLEALTGSSRPGNLALGAVDDPELTERVARGIGADMAEAGITLNYAPVVDVNSDLDNPVVGTRAFGSDPWLVARHTAAWVTGLQSAGVAACAKHFPGHGATAVDSHNDLPTVSYSVEELAATTLPPYRAAIEAGVQAVMTGHLLVPAYDPDSPATMSGRLLVGLLREELGFDGLIVTDAVEMPSVAERYGVTGAAVRALAAGADAICVGGERKGAGVVGFMRNAIMAAVIDGTLPEERLAEAAARVRRLAAWSAEQRRVTWATGGAGPDSTDSADPAGLAAARRALRVRGEGLPLTSAPQVIEFVSETNIAIDRATPWGVAAPLAALLPGTEGVRLGADDPLPTPADGRPLVIVVRDAHRHAWVSAGLDALLARRPDAVVVEMGLPGPLTPGGTHITTHGATTVSGQAVAELLSGGTPTAAPLAGLTTPAV</sequence>
<evidence type="ECO:0000259" key="4">
    <source>
        <dbReference type="Pfam" id="PF00933"/>
    </source>
</evidence>
<comment type="caution">
    <text evidence="5">The sequence shown here is derived from an EMBL/GenBank/DDBJ whole genome shotgun (WGS) entry which is preliminary data.</text>
</comment>
<keyword evidence="6" id="KW-1185">Reference proteome</keyword>
<dbReference type="PANTHER" id="PTHR30480">
    <property type="entry name" value="BETA-HEXOSAMINIDASE-RELATED"/>
    <property type="match status" value="1"/>
</dbReference>
<organism evidence="5 6">
    <name type="scientific">Streptosporangium carneum</name>
    <dbReference type="NCBI Taxonomy" id="47481"/>
    <lineage>
        <taxon>Bacteria</taxon>
        <taxon>Bacillati</taxon>
        <taxon>Actinomycetota</taxon>
        <taxon>Actinomycetes</taxon>
        <taxon>Streptosporangiales</taxon>
        <taxon>Streptosporangiaceae</taxon>
        <taxon>Streptosporangium</taxon>
    </lineage>
</organism>
<protein>
    <submittedName>
        <fullName evidence="5">Hydrolase</fullName>
    </submittedName>
</protein>
<dbReference type="RefSeq" id="WP_271217884.1">
    <property type="nucleotide sequence ID" value="NZ_BSEV01000005.1"/>
</dbReference>